<gene>
    <name evidence="2" type="ORF">OCBIM_22039403mg</name>
</gene>
<accession>A0A0L8G5Z9</accession>
<evidence type="ECO:0000313" key="2">
    <source>
        <dbReference type="EMBL" id="KOF72466.1"/>
    </source>
</evidence>
<dbReference type="AlphaFoldDB" id="A0A0L8G5Z9"/>
<protein>
    <submittedName>
        <fullName evidence="2">Uncharacterized protein</fullName>
    </submittedName>
</protein>
<name>A0A0L8G5Z9_OCTBM</name>
<dbReference type="EMBL" id="KQ423651">
    <property type="protein sequence ID" value="KOF72466.1"/>
    <property type="molecule type" value="Genomic_DNA"/>
</dbReference>
<keyword evidence="1" id="KW-0175">Coiled coil</keyword>
<sequence>MCQCGSCIDFLSDIPGFHLIKTLLDITQEAFSDSLRIMILMMNETNEELKQLRENQPKQRNKYNKMWSLEEETCSQG</sequence>
<feature type="coiled-coil region" evidence="1">
    <location>
        <begin position="35"/>
        <end position="62"/>
    </location>
</feature>
<evidence type="ECO:0000256" key="1">
    <source>
        <dbReference type="SAM" id="Coils"/>
    </source>
</evidence>
<proteinExistence type="predicted"/>
<organism evidence="2">
    <name type="scientific">Octopus bimaculoides</name>
    <name type="common">California two-spotted octopus</name>
    <dbReference type="NCBI Taxonomy" id="37653"/>
    <lineage>
        <taxon>Eukaryota</taxon>
        <taxon>Metazoa</taxon>
        <taxon>Spiralia</taxon>
        <taxon>Lophotrochozoa</taxon>
        <taxon>Mollusca</taxon>
        <taxon>Cephalopoda</taxon>
        <taxon>Coleoidea</taxon>
        <taxon>Octopodiformes</taxon>
        <taxon>Octopoda</taxon>
        <taxon>Incirrata</taxon>
        <taxon>Octopodidae</taxon>
        <taxon>Octopus</taxon>
    </lineage>
</organism>
<reference evidence="2" key="1">
    <citation type="submission" date="2015-07" db="EMBL/GenBank/DDBJ databases">
        <title>MeaNS - Measles Nucleotide Surveillance Program.</title>
        <authorList>
            <person name="Tran T."/>
            <person name="Druce J."/>
        </authorList>
    </citation>
    <scope>NUCLEOTIDE SEQUENCE</scope>
    <source>
        <strain evidence="2">UCB-OBI-ISO-001</strain>
        <tissue evidence="2">Gonad</tissue>
    </source>
</reference>